<evidence type="ECO:0000313" key="10">
    <source>
        <dbReference type="Proteomes" id="UP000242188"/>
    </source>
</evidence>
<feature type="domain" description="Homeobox" evidence="8">
    <location>
        <begin position="157"/>
        <end position="217"/>
    </location>
</feature>
<feature type="region of interest" description="Disordered" evidence="7">
    <location>
        <begin position="427"/>
        <end position="450"/>
    </location>
</feature>
<dbReference type="Proteomes" id="UP000242188">
    <property type="component" value="Unassembled WGS sequence"/>
</dbReference>
<name>A0A210PC65_MIZYE</name>
<evidence type="ECO:0000256" key="3">
    <source>
        <dbReference type="ARBA" id="ARBA00023155"/>
    </source>
</evidence>
<comment type="subcellular location">
    <subcellularLocation>
        <location evidence="5 6">Nucleus</location>
    </subcellularLocation>
</comment>
<dbReference type="SMART" id="SM00389">
    <property type="entry name" value="HOX"/>
    <property type="match status" value="1"/>
</dbReference>
<dbReference type="InterPro" id="IPR017970">
    <property type="entry name" value="Homeobox_CS"/>
</dbReference>
<dbReference type="GO" id="GO:0000981">
    <property type="term" value="F:DNA-binding transcription factor activity, RNA polymerase II-specific"/>
    <property type="evidence" value="ECO:0007669"/>
    <property type="project" value="InterPro"/>
</dbReference>
<dbReference type="GO" id="GO:0005634">
    <property type="term" value="C:nucleus"/>
    <property type="evidence" value="ECO:0007669"/>
    <property type="project" value="UniProtKB-SubCell"/>
</dbReference>
<dbReference type="Gene3D" id="1.10.10.60">
    <property type="entry name" value="Homeodomain-like"/>
    <property type="match status" value="1"/>
</dbReference>
<keyword evidence="2 5" id="KW-0238">DNA-binding</keyword>
<dbReference type="PROSITE" id="PS00027">
    <property type="entry name" value="HOMEOBOX_1"/>
    <property type="match status" value="1"/>
</dbReference>
<feature type="DNA-binding region" description="Homeobox" evidence="5">
    <location>
        <begin position="159"/>
        <end position="218"/>
    </location>
</feature>
<feature type="region of interest" description="Disordered" evidence="7">
    <location>
        <begin position="214"/>
        <end position="320"/>
    </location>
</feature>
<feature type="compositionally biased region" description="Gly residues" evidence="7">
    <location>
        <begin position="141"/>
        <end position="158"/>
    </location>
</feature>
<dbReference type="CDD" id="cd00086">
    <property type="entry name" value="homeodomain"/>
    <property type="match status" value="1"/>
</dbReference>
<evidence type="ECO:0000256" key="5">
    <source>
        <dbReference type="PROSITE-ProRule" id="PRU00108"/>
    </source>
</evidence>
<dbReference type="GO" id="GO:0000978">
    <property type="term" value="F:RNA polymerase II cis-regulatory region sequence-specific DNA binding"/>
    <property type="evidence" value="ECO:0007669"/>
    <property type="project" value="TreeGrafter"/>
</dbReference>
<organism evidence="9 10">
    <name type="scientific">Mizuhopecten yessoensis</name>
    <name type="common">Japanese scallop</name>
    <name type="synonym">Patinopecten yessoensis</name>
    <dbReference type="NCBI Taxonomy" id="6573"/>
    <lineage>
        <taxon>Eukaryota</taxon>
        <taxon>Metazoa</taxon>
        <taxon>Spiralia</taxon>
        <taxon>Lophotrochozoa</taxon>
        <taxon>Mollusca</taxon>
        <taxon>Bivalvia</taxon>
        <taxon>Autobranchia</taxon>
        <taxon>Pteriomorphia</taxon>
        <taxon>Pectinida</taxon>
        <taxon>Pectinoidea</taxon>
        <taxon>Pectinidae</taxon>
        <taxon>Mizuhopecten</taxon>
    </lineage>
</organism>
<feature type="compositionally biased region" description="Polar residues" evidence="7">
    <location>
        <begin position="262"/>
        <end position="271"/>
    </location>
</feature>
<dbReference type="OrthoDB" id="6159439at2759"/>
<dbReference type="PROSITE" id="PS50071">
    <property type="entry name" value="HOMEOBOX_2"/>
    <property type="match status" value="1"/>
</dbReference>
<keyword evidence="1" id="KW-0217">Developmental protein</keyword>
<dbReference type="Pfam" id="PF00046">
    <property type="entry name" value="Homeodomain"/>
    <property type="match status" value="1"/>
</dbReference>
<dbReference type="EMBL" id="NEDP02082657">
    <property type="protein sequence ID" value="OWF34067.1"/>
    <property type="molecule type" value="Genomic_DNA"/>
</dbReference>
<evidence type="ECO:0000256" key="2">
    <source>
        <dbReference type="ARBA" id="ARBA00023125"/>
    </source>
</evidence>
<gene>
    <name evidence="9" type="ORF">KP79_PYT04171</name>
</gene>
<dbReference type="SUPFAM" id="SSF46689">
    <property type="entry name" value="Homeodomain-like"/>
    <property type="match status" value="1"/>
</dbReference>
<evidence type="ECO:0000256" key="1">
    <source>
        <dbReference type="ARBA" id="ARBA00022473"/>
    </source>
</evidence>
<dbReference type="InterPro" id="IPR001356">
    <property type="entry name" value="HD"/>
</dbReference>
<reference evidence="9 10" key="1">
    <citation type="journal article" date="2017" name="Nat. Ecol. Evol.">
        <title>Scallop genome provides insights into evolution of bilaterian karyotype and development.</title>
        <authorList>
            <person name="Wang S."/>
            <person name="Zhang J."/>
            <person name="Jiao W."/>
            <person name="Li J."/>
            <person name="Xun X."/>
            <person name="Sun Y."/>
            <person name="Guo X."/>
            <person name="Huan P."/>
            <person name="Dong B."/>
            <person name="Zhang L."/>
            <person name="Hu X."/>
            <person name="Sun X."/>
            <person name="Wang J."/>
            <person name="Zhao C."/>
            <person name="Wang Y."/>
            <person name="Wang D."/>
            <person name="Huang X."/>
            <person name="Wang R."/>
            <person name="Lv J."/>
            <person name="Li Y."/>
            <person name="Zhang Z."/>
            <person name="Liu B."/>
            <person name="Lu W."/>
            <person name="Hui Y."/>
            <person name="Liang J."/>
            <person name="Zhou Z."/>
            <person name="Hou R."/>
            <person name="Li X."/>
            <person name="Liu Y."/>
            <person name="Li H."/>
            <person name="Ning X."/>
            <person name="Lin Y."/>
            <person name="Zhao L."/>
            <person name="Xing Q."/>
            <person name="Dou J."/>
            <person name="Li Y."/>
            <person name="Mao J."/>
            <person name="Guo H."/>
            <person name="Dou H."/>
            <person name="Li T."/>
            <person name="Mu C."/>
            <person name="Jiang W."/>
            <person name="Fu Q."/>
            <person name="Fu X."/>
            <person name="Miao Y."/>
            <person name="Liu J."/>
            <person name="Yu Q."/>
            <person name="Li R."/>
            <person name="Liao H."/>
            <person name="Li X."/>
            <person name="Kong Y."/>
            <person name="Jiang Z."/>
            <person name="Chourrout D."/>
            <person name="Li R."/>
            <person name="Bao Z."/>
        </authorList>
    </citation>
    <scope>NUCLEOTIDE SEQUENCE [LARGE SCALE GENOMIC DNA]</scope>
    <source>
        <strain evidence="9 10">PY_sf001</strain>
    </source>
</reference>
<keyword evidence="4 5" id="KW-0539">Nucleus</keyword>
<evidence type="ECO:0000256" key="6">
    <source>
        <dbReference type="RuleBase" id="RU000682"/>
    </source>
</evidence>
<evidence type="ECO:0000313" key="9">
    <source>
        <dbReference type="EMBL" id="OWF34067.1"/>
    </source>
</evidence>
<feature type="compositionally biased region" description="Basic and acidic residues" evidence="7">
    <location>
        <begin position="272"/>
        <end position="281"/>
    </location>
</feature>
<accession>A0A210PC65</accession>
<evidence type="ECO:0000256" key="4">
    <source>
        <dbReference type="ARBA" id="ARBA00023242"/>
    </source>
</evidence>
<feature type="compositionally biased region" description="Polar residues" evidence="7">
    <location>
        <begin position="427"/>
        <end position="440"/>
    </location>
</feature>
<protein>
    <submittedName>
        <fullName evidence="9">Homeobox protein Hox-B2</fullName>
    </submittedName>
</protein>
<dbReference type="InterPro" id="IPR009057">
    <property type="entry name" value="Homeodomain-like_sf"/>
</dbReference>
<dbReference type="PANTHER" id="PTHR45664">
    <property type="entry name" value="PROTEIN ZERKNUELLT 1-RELATED"/>
    <property type="match status" value="1"/>
</dbReference>
<keyword evidence="10" id="KW-1185">Reference proteome</keyword>
<dbReference type="InterPro" id="IPR020479">
    <property type="entry name" value="HD_metazoa"/>
</dbReference>
<sequence length="773" mass="84636">MTMDDGRESGFINSQPSIAEFMTCVGSINESVVPPPSITVQELGLRGAYCQPFAANTHPQAGLTPQDDPRAIGADLTGRDPSGVGLGDGSGLKFQEYAWMKEKKPIRKQSPGDPSPGGQSDIASEFVPIHPQNATTPTSNGNGGTGSGNSNGSSGSGGTRRLRTAYTNTQLLELEKEFHFNKYLCRPRRIEIAASLDLTERQVKVWFQNRRMKYKRQTQSQRQKVENGAKSFSMDCGMDSPTSSEESCERLENAESKHENMENNGQYSSDGNETKTLEHILKASSPGSSDEGNSEPPGNDNNRDATITNGIDIADDRNVNETDEVIDLEKTHTSKDTADPNGNQHSAQSFDFQTLNSPDSACACNISNSKDSLDDSKMHVLDDVTEVSSEVLTGRTGLEYSPVLLPCSTPPSSIKSLVSNCVDFNPTNSNPDMSHGTPQYSSSSLKSSPVQRDVCASRNRHENGYTNNKGRLDACPGTENLSTMSQHFGSYGNTYMDQTRYTTAPLHYNSGFPPTKPHDMANMSPYPYQTTRMGQTEVKQTDSGRSSLQQQQHMGNYNSGQFDSLNNNNYGNNMKRSMRGSSSVYSFPSIQFRTSGLAAADSWNNETAHSPVASDGFGNNEHSASISPLYQYRVNTGMHCQTSYTQPPSRYNHVAPSENNSIATRHGSHNGGYMAKQPTYPQLSHRMEQNSSNSLYGINYGEGYSQDVNHVMNSRQLSTETSIRTLAGHHSSDSDYPSEQYSANMVCNDPGSSDLSGIFNEYFNTQQTEYQTI</sequence>
<feature type="compositionally biased region" description="Basic and acidic residues" evidence="7">
    <location>
        <begin position="247"/>
        <end position="261"/>
    </location>
</feature>
<comment type="caution">
    <text evidence="9">The sequence shown here is derived from an EMBL/GenBank/DDBJ whole genome shotgun (WGS) entry which is preliminary data.</text>
</comment>
<proteinExistence type="predicted"/>
<dbReference type="FunFam" id="1.10.10.60:FF:000176">
    <property type="entry name" value="pancreas/duodenum homeobox protein 1"/>
    <property type="match status" value="1"/>
</dbReference>
<dbReference type="PRINTS" id="PR00024">
    <property type="entry name" value="HOMEOBOX"/>
</dbReference>
<dbReference type="PANTHER" id="PTHR45664:SF2">
    <property type="entry name" value="HOMEOTIC PROTEIN PROBOSCIPEDIA"/>
    <property type="match status" value="1"/>
</dbReference>
<dbReference type="GO" id="GO:0048513">
    <property type="term" value="P:animal organ development"/>
    <property type="evidence" value="ECO:0007669"/>
    <property type="project" value="UniProtKB-ARBA"/>
</dbReference>
<keyword evidence="3 5" id="KW-0371">Homeobox</keyword>
<evidence type="ECO:0000256" key="7">
    <source>
        <dbReference type="SAM" id="MobiDB-lite"/>
    </source>
</evidence>
<evidence type="ECO:0000259" key="8">
    <source>
        <dbReference type="PROSITE" id="PS50071"/>
    </source>
</evidence>
<dbReference type="STRING" id="6573.A0A210PC65"/>
<feature type="region of interest" description="Disordered" evidence="7">
    <location>
        <begin position="104"/>
        <end position="161"/>
    </location>
</feature>
<dbReference type="AlphaFoldDB" id="A0A210PC65"/>
<feature type="region of interest" description="Disordered" evidence="7">
    <location>
        <begin position="57"/>
        <end position="89"/>
    </location>
</feature>